<evidence type="ECO:0000313" key="1">
    <source>
        <dbReference type="EMBL" id="BDB96484.1"/>
    </source>
</evidence>
<accession>A0ABN6L3H0</accession>
<sequence>MKTGVEHSNIIPEFGLAVNAIQVANAKNIKCKNLYARHCVELVEKSLIFEQYRRSAASHKYIEHETTVT</sequence>
<gene>
    <name evidence="1" type="ORF">HYD_6170</name>
</gene>
<reference evidence="1" key="1">
    <citation type="submission" date="2021-10" db="EMBL/GenBank/DDBJ databases">
        <title>Genome Sequence of The Candidatus Hydrogeosomobacter endosymbioticus, an Intracellular Bacterial Symbiont of the Anaerobic Ciliate GW7.</title>
        <authorList>
            <person name="Shiohama Y."/>
            <person name="Shinzato N."/>
        </authorList>
    </citation>
    <scope>NUCLEOTIDE SEQUENCE [LARGE SCALE GENOMIC DNA]</scope>
    <source>
        <strain evidence="1">200920</strain>
    </source>
</reference>
<name>A0ABN6L3H0_9PROT</name>
<dbReference type="EMBL" id="AP025225">
    <property type="protein sequence ID" value="BDB96484.1"/>
    <property type="molecule type" value="Genomic_DNA"/>
</dbReference>
<protein>
    <submittedName>
        <fullName evidence="1">Uncharacterized protein</fullName>
    </submittedName>
</protein>
<evidence type="ECO:0000313" key="2">
    <source>
        <dbReference type="Proteomes" id="UP001320209"/>
    </source>
</evidence>
<proteinExistence type="predicted"/>
<dbReference type="Proteomes" id="UP001320209">
    <property type="component" value="Chromosome"/>
</dbReference>
<organism evidence="1 2">
    <name type="scientific">Candidatus Hydrogenosomobacter endosymbioticus</name>
    <dbReference type="NCBI Taxonomy" id="2558174"/>
    <lineage>
        <taxon>Bacteria</taxon>
        <taxon>Pseudomonadati</taxon>
        <taxon>Pseudomonadota</taxon>
        <taxon>Alphaproteobacteria</taxon>
        <taxon>Holosporales</taxon>
        <taxon>Holosporaceae</taxon>
        <taxon>Candidatus Hydrogenosomobacter</taxon>
    </lineage>
</organism>
<keyword evidence="2" id="KW-1185">Reference proteome</keyword>